<dbReference type="EC" id="1.8.1.4" evidence="9"/>
<feature type="domain" description="FAD/NAD(P)-binding" evidence="8">
    <location>
        <begin position="2"/>
        <end position="317"/>
    </location>
</feature>
<dbReference type="GO" id="GO:0004148">
    <property type="term" value="F:dihydrolipoyl dehydrogenase (NADH) activity"/>
    <property type="evidence" value="ECO:0007669"/>
    <property type="project" value="UniProtKB-EC"/>
</dbReference>
<dbReference type="Proteomes" id="UP000263753">
    <property type="component" value="Chromosome"/>
</dbReference>
<dbReference type="GO" id="GO:0003955">
    <property type="term" value="F:NAD(P)H dehydrogenase (quinone) activity"/>
    <property type="evidence" value="ECO:0007669"/>
    <property type="project" value="TreeGrafter"/>
</dbReference>
<organism evidence="9 10">
    <name type="scientific">Acinetobacter chinensis</name>
    <dbReference type="NCBI Taxonomy" id="2004650"/>
    <lineage>
        <taxon>Bacteria</taxon>
        <taxon>Pseudomonadati</taxon>
        <taxon>Pseudomonadota</taxon>
        <taxon>Gammaproteobacteria</taxon>
        <taxon>Moraxellales</taxon>
        <taxon>Moraxellaceae</taxon>
        <taxon>Acinetobacter</taxon>
    </lineage>
</organism>
<dbReference type="InterPro" id="IPR023753">
    <property type="entry name" value="FAD/NAD-binding_dom"/>
</dbReference>
<dbReference type="InterPro" id="IPR016156">
    <property type="entry name" value="FAD/NAD-linked_Rdtase_dimer_sf"/>
</dbReference>
<feature type="domain" description="Pyridine nucleotide-disulphide oxidoreductase dimerisation" evidence="7">
    <location>
        <begin position="343"/>
        <end position="448"/>
    </location>
</feature>
<dbReference type="GO" id="GO:0050660">
    <property type="term" value="F:flavin adenine dinucleotide binding"/>
    <property type="evidence" value="ECO:0007669"/>
    <property type="project" value="TreeGrafter"/>
</dbReference>
<accession>A0A3B7LZQ0</accession>
<feature type="disulfide bond" description="Redox-active" evidence="6">
    <location>
        <begin position="39"/>
        <end position="44"/>
    </location>
</feature>
<keyword evidence="2" id="KW-0285">Flavoprotein</keyword>
<sequence length="458" mass="50885">MYDIIIIGAGTAGIAAYKEAIKHTQNILIINDGPWDTTCARVGCMPSKVLISTANRMHDIEHADEVALKVTSQIDTRDVMPHVRKLRDRFTAATLKDVNSWKPEHKISGKAVFVSPDTVSVNDQHYQAKSFILAVGSTPALNTDWKNELKDRLISSDQVFELDQLPDSMAVIGSGVIAIELAQAMQRLGVKTTIFARSRKVGILTSPFLQELAQTELSKEMDIKFEVLPESVSLKNDTVEISYTENGTQQKIYTDYVLSATGRISNLSSLHLDQISDSFTDLKQLPVDPFTKQLGSFPVFVIGDAHTAKPLQHEAAHDGRQIIRNCLNYPDVQKLPVLTGLGIVFSEPEMAIAGKSHKQLIQENISFVTGFVSYERQGRAIVLGKNKGAIEVYIEQKTRKLLGAELFTESAEHLAHLLSWMISENLSIDSILEKPFYHPTLEEGLRTALKHARRQLDA</sequence>
<evidence type="ECO:0000256" key="4">
    <source>
        <dbReference type="PIRSR" id="PIRSR000350-2"/>
    </source>
</evidence>
<evidence type="ECO:0000256" key="1">
    <source>
        <dbReference type="ARBA" id="ARBA00007532"/>
    </source>
</evidence>
<dbReference type="Pfam" id="PF07992">
    <property type="entry name" value="Pyr_redox_2"/>
    <property type="match status" value="1"/>
</dbReference>
<evidence type="ECO:0000313" key="9">
    <source>
        <dbReference type="EMBL" id="AXY57831.1"/>
    </source>
</evidence>
<evidence type="ECO:0000256" key="3">
    <source>
        <dbReference type="ARBA" id="ARBA00022827"/>
    </source>
</evidence>
<keyword evidence="5" id="KW-0520">NAD</keyword>
<dbReference type="EMBL" id="CP032134">
    <property type="protein sequence ID" value="AXY57831.1"/>
    <property type="molecule type" value="Genomic_DNA"/>
</dbReference>
<name>A0A3B7LZQ0_9GAMM</name>
<dbReference type="KEGG" id="achi:CDG60_15405"/>
<dbReference type="Gene3D" id="3.50.50.60">
    <property type="entry name" value="FAD/NAD(P)-binding domain"/>
    <property type="match status" value="2"/>
</dbReference>
<dbReference type="Gene3D" id="3.30.390.30">
    <property type="match status" value="1"/>
</dbReference>
<feature type="binding site" evidence="5">
    <location>
        <begin position="173"/>
        <end position="180"/>
    </location>
    <ligand>
        <name>NAD(+)</name>
        <dbReference type="ChEBI" id="CHEBI:57540"/>
    </ligand>
</feature>
<dbReference type="SUPFAM" id="SSF51905">
    <property type="entry name" value="FAD/NAD(P)-binding domain"/>
    <property type="match status" value="1"/>
</dbReference>
<comment type="cofactor">
    <cofactor evidence="5">
        <name>FAD</name>
        <dbReference type="ChEBI" id="CHEBI:57692"/>
    </cofactor>
    <text evidence="5">Binds 1 FAD per subunit.</text>
</comment>
<reference evidence="10" key="1">
    <citation type="submission" date="2018-09" db="EMBL/GenBank/DDBJ databases">
        <title>The complete genome of Acinetobacter sp. strain WCHAc010005.</title>
        <authorList>
            <person name="Hu Y."/>
            <person name="Long H."/>
            <person name="Feng Y."/>
            <person name="Zong Z."/>
        </authorList>
    </citation>
    <scope>NUCLEOTIDE SEQUENCE [LARGE SCALE GENOMIC DNA]</scope>
    <source>
        <strain evidence="10">WCHAc010005</strain>
    </source>
</reference>
<keyword evidence="5" id="KW-0547">Nucleotide-binding</keyword>
<dbReference type="PRINTS" id="PR00411">
    <property type="entry name" value="PNDRDTASEI"/>
</dbReference>
<evidence type="ECO:0000256" key="2">
    <source>
        <dbReference type="ARBA" id="ARBA00022630"/>
    </source>
</evidence>
<dbReference type="InterPro" id="IPR001100">
    <property type="entry name" value="Pyr_nuc-diS_OxRdtase"/>
</dbReference>
<dbReference type="NCBIfam" id="NF004939">
    <property type="entry name" value="PRK06292.1-1"/>
    <property type="match status" value="1"/>
</dbReference>
<dbReference type="PANTHER" id="PTHR43014:SF4">
    <property type="entry name" value="PYRIDINE NUCLEOTIDE-DISULFIDE OXIDOREDUCTASE RCLA-RELATED"/>
    <property type="match status" value="1"/>
</dbReference>
<dbReference type="AlphaFoldDB" id="A0A3B7LZQ0"/>
<feature type="binding site" evidence="5">
    <location>
        <position position="304"/>
    </location>
    <ligand>
        <name>FAD</name>
        <dbReference type="ChEBI" id="CHEBI:57692"/>
    </ligand>
</feature>
<protein>
    <submittedName>
        <fullName evidence="9">Dihydrolipoyl dehydrogenase</fullName>
        <ecNumber evidence="9">1.8.1.4</ecNumber>
    </submittedName>
</protein>
<proteinExistence type="inferred from homology"/>
<comment type="similarity">
    <text evidence="1">Belongs to the class-I pyridine nucleotide-disulfide oxidoreductase family.</text>
</comment>
<dbReference type="InterPro" id="IPR004099">
    <property type="entry name" value="Pyr_nucl-diS_OxRdtase_dimer"/>
</dbReference>
<dbReference type="Pfam" id="PF02852">
    <property type="entry name" value="Pyr_redox_dim"/>
    <property type="match status" value="1"/>
</dbReference>
<feature type="binding site" evidence="5">
    <location>
        <position position="48"/>
    </location>
    <ligand>
        <name>FAD</name>
        <dbReference type="ChEBI" id="CHEBI:57692"/>
    </ligand>
</feature>
<keyword evidence="9" id="KW-0560">Oxidoreductase</keyword>
<evidence type="ECO:0000259" key="7">
    <source>
        <dbReference type="Pfam" id="PF02852"/>
    </source>
</evidence>
<dbReference type="PANTHER" id="PTHR43014">
    <property type="entry name" value="MERCURIC REDUCTASE"/>
    <property type="match status" value="1"/>
</dbReference>
<dbReference type="SUPFAM" id="SSF55424">
    <property type="entry name" value="FAD/NAD-linked reductases, dimerisation (C-terminal) domain"/>
    <property type="match status" value="1"/>
</dbReference>
<feature type="active site" description="Proton acceptor" evidence="4">
    <location>
        <position position="438"/>
    </location>
</feature>
<gene>
    <name evidence="9" type="ORF">CDG60_15405</name>
</gene>
<evidence type="ECO:0000259" key="8">
    <source>
        <dbReference type="Pfam" id="PF07992"/>
    </source>
</evidence>
<evidence type="ECO:0000313" key="10">
    <source>
        <dbReference type="Proteomes" id="UP000263753"/>
    </source>
</evidence>
<feature type="binding site" evidence="5">
    <location>
        <position position="262"/>
    </location>
    <ligand>
        <name>NAD(+)</name>
        <dbReference type="ChEBI" id="CHEBI:57540"/>
    </ligand>
</feature>
<evidence type="ECO:0000256" key="6">
    <source>
        <dbReference type="PIRSR" id="PIRSR000350-4"/>
    </source>
</evidence>
<evidence type="ECO:0000256" key="5">
    <source>
        <dbReference type="PIRSR" id="PIRSR000350-3"/>
    </source>
</evidence>
<keyword evidence="3 5" id="KW-0274">FAD</keyword>
<dbReference type="PIRSF" id="PIRSF000350">
    <property type="entry name" value="Mercury_reductase_MerA"/>
    <property type="match status" value="1"/>
</dbReference>
<dbReference type="RefSeq" id="WP_087513113.1">
    <property type="nucleotide sequence ID" value="NZ_CP032134.1"/>
</dbReference>
<dbReference type="InterPro" id="IPR036188">
    <property type="entry name" value="FAD/NAD-bd_sf"/>
</dbReference>
<dbReference type="PRINTS" id="PR00368">
    <property type="entry name" value="FADPNR"/>
</dbReference>